<feature type="signal peptide" evidence="1">
    <location>
        <begin position="1"/>
        <end position="21"/>
    </location>
</feature>
<evidence type="ECO:0000313" key="3">
    <source>
        <dbReference type="Proteomes" id="UP000293550"/>
    </source>
</evidence>
<sequence>MFLFRGFIFLLVGGLLACANASSSSSSSSSPAASSAPANRYQAIRDHFQGGNDYSQGEDFCLALDVILDVACDDNQKTPEAEYIAACLDPTFPSVLSNVINGYDSRAGEFLVRWFGQQATNILVNHKQRLKAGNRWELTHHHFDGVSDKEFDQFKLISCYTEFSSPSHPVPNPSFIMIQTLFESGFKDQLARWRNNLGQNLVTQVVEVRSDPAGEPLLQSILKLFPEDAILESVINSTHWNRHENVGMLLAAKPSMSTYVNDEGLSAIMFVSNLQRVSADHKDKVWGNFITKTERSHTLTPDLATPLRALRALSHLKKPREVSPAILANIVATGGEWGIDFGRAPKKQEWSVIRDTLHRVGEEVTLVRQNVGFSGILTHLQEILFNVRPSWSVDSKDEAAYLSHRQNAFIGAVIAAKQMLHMKLDDNWWKDIGSHVGLTGTQAKVRYEWLESQWQ</sequence>
<dbReference type="EMBL" id="SCFB01000004">
    <property type="protein sequence ID" value="RZI46543.1"/>
    <property type="molecule type" value="Genomic_DNA"/>
</dbReference>
<dbReference type="PROSITE" id="PS51257">
    <property type="entry name" value="PROKAR_LIPOPROTEIN"/>
    <property type="match status" value="1"/>
</dbReference>
<name>A0A4Q7DIC6_9PROT</name>
<feature type="chain" id="PRO_5020526996" evidence="1">
    <location>
        <begin position="22"/>
        <end position="455"/>
    </location>
</feature>
<evidence type="ECO:0000313" key="2">
    <source>
        <dbReference type="EMBL" id="RZI46543.1"/>
    </source>
</evidence>
<gene>
    <name evidence="2" type="ORF">EQU50_02855</name>
</gene>
<organism evidence="2 3">
    <name type="scientific">Candidatus Finniella inopinata</name>
    <dbReference type="NCBI Taxonomy" id="1696036"/>
    <lineage>
        <taxon>Bacteria</taxon>
        <taxon>Pseudomonadati</taxon>
        <taxon>Pseudomonadota</taxon>
        <taxon>Alphaproteobacteria</taxon>
        <taxon>Holosporales</taxon>
        <taxon>Candidatus Paracaedibacteraceae</taxon>
        <taxon>Candidatus Finniella</taxon>
    </lineage>
</organism>
<dbReference type="AlphaFoldDB" id="A0A4Q7DIC6"/>
<accession>A0A4Q7DIC6</accession>
<protein>
    <submittedName>
        <fullName evidence="2">Uncharacterized protein</fullName>
    </submittedName>
</protein>
<keyword evidence="1" id="KW-0732">Signal</keyword>
<dbReference type="Proteomes" id="UP000293550">
    <property type="component" value="Unassembled WGS sequence"/>
</dbReference>
<reference evidence="2 3" key="1">
    <citation type="submission" date="2018-10" db="EMBL/GenBank/DDBJ databases">
        <title>An updated phylogeny of the Alphaproteobacteria reveals that the parasitic Rickettsiales and Holosporales have independent origins.</title>
        <authorList>
            <person name="Munoz-Gomez S.A."/>
            <person name="Hess S."/>
            <person name="Burger G."/>
            <person name="Lang B.F."/>
            <person name="Susko E."/>
            <person name="Slamovits C.H."/>
            <person name="Roger A.J."/>
        </authorList>
    </citation>
    <scope>NUCLEOTIDE SEQUENCE [LARGE SCALE GENOMIC DNA]</scope>
    <source>
        <strain evidence="2">HOLO01</strain>
    </source>
</reference>
<proteinExistence type="predicted"/>
<comment type="caution">
    <text evidence="2">The sequence shown here is derived from an EMBL/GenBank/DDBJ whole genome shotgun (WGS) entry which is preliminary data.</text>
</comment>
<keyword evidence="3" id="KW-1185">Reference proteome</keyword>
<dbReference type="RefSeq" id="WP_130153644.1">
    <property type="nucleotide sequence ID" value="NZ_SCFB01000004.1"/>
</dbReference>
<evidence type="ECO:0000256" key="1">
    <source>
        <dbReference type="SAM" id="SignalP"/>
    </source>
</evidence>